<name>G9WP33_9FIRM</name>
<gene>
    <name evidence="3" type="ORF">HMPREF9625_01116</name>
</gene>
<dbReference type="Pfam" id="PF04991">
    <property type="entry name" value="LicD"/>
    <property type="match status" value="1"/>
</dbReference>
<dbReference type="STRING" id="796943.HMPREF9625_01116"/>
<evidence type="ECO:0000256" key="1">
    <source>
        <dbReference type="SAM" id="Phobius"/>
    </source>
</evidence>
<dbReference type="GO" id="GO:0009100">
    <property type="term" value="P:glycoprotein metabolic process"/>
    <property type="evidence" value="ECO:0007669"/>
    <property type="project" value="UniProtKB-ARBA"/>
</dbReference>
<feature type="domain" description="LicD/FKTN/FKRP nucleotidyltransferase" evidence="2">
    <location>
        <begin position="21"/>
        <end position="254"/>
    </location>
</feature>
<dbReference type="HOGENOM" id="CLU_075543_0_0_9"/>
<keyword evidence="4" id="KW-1185">Reference proteome</keyword>
<evidence type="ECO:0000259" key="2">
    <source>
        <dbReference type="Pfam" id="PF04991"/>
    </source>
</evidence>
<keyword evidence="1" id="KW-0812">Transmembrane</keyword>
<dbReference type="InterPro" id="IPR007074">
    <property type="entry name" value="LicD/FKTN/FKRP_NTP_transf"/>
</dbReference>
<proteinExistence type="predicted"/>
<evidence type="ECO:0000313" key="4">
    <source>
        <dbReference type="Proteomes" id="UP000018461"/>
    </source>
</evidence>
<reference evidence="3" key="1">
    <citation type="submission" date="2011-08" db="EMBL/GenBank/DDBJ databases">
        <authorList>
            <consortium name="The Broad Institute Genome Sequencing Platform"/>
            <person name="Earl A."/>
            <person name="Ward D."/>
            <person name="Feldgarden M."/>
            <person name="Gevers D."/>
            <person name="Sizova M."/>
            <person name="Hazen A."/>
            <person name="Epstein S."/>
            <person name="Young S.K."/>
            <person name="Zeng Q."/>
            <person name="Gargeya S."/>
            <person name="Fitzgerald M."/>
            <person name="Haas B."/>
            <person name="Abouelleil A."/>
            <person name="Alvarado L."/>
            <person name="Arachchi H.M."/>
            <person name="Berlin A."/>
            <person name="Brown A."/>
            <person name="Chapman S.B."/>
            <person name="Chen Z."/>
            <person name="Dunbar C."/>
            <person name="Freedman E."/>
            <person name="Gearin G."/>
            <person name="Gellesch M."/>
            <person name="Goldberg J."/>
            <person name="Griggs A."/>
            <person name="Gujja S."/>
            <person name="Heiman D."/>
            <person name="Howarth C."/>
            <person name="Larson L."/>
            <person name="Lui A."/>
            <person name="MacDonald P.J.P."/>
            <person name="Montmayeur A."/>
            <person name="Murphy C."/>
            <person name="Neiman D."/>
            <person name="Pearson M."/>
            <person name="Priest M."/>
            <person name="Roberts A."/>
            <person name="Saif S."/>
            <person name="Shea T."/>
            <person name="Shenoy N."/>
            <person name="Sisk P."/>
            <person name="Stolte C."/>
            <person name="Sykes S."/>
            <person name="Wortman J."/>
            <person name="Nusbaum C."/>
            <person name="Birren B."/>
        </authorList>
    </citation>
    <scope>NUCLEOTIDE SEQUENCE</scope>
    <source>
        <strain evidence="3">ACB1</strain>
    </source>
</reference>
<dbReference type="PATRIC" id="fig|796943.3.peg.1549"/>
<accession>G9WP33</accession>
<dbReference type="PANTHER" id="PTHR43404:SF2">
    <property type="entry name" value="LIPOPOLYSACCHARIDE CHOLINEPHOSPHOTRANSFERASE LICD"/>
    <property type="match status" value="1"/>
</dbReference>
<keyword evidence="1" id="KW-1133">Transmembrane helix</keyword>
<organism evidence="3 4">
    <name type="scientific">Oribacterium parvum ACB1</name>
    <dbReference type="NCBI Taxonomy" id="796943"/>
    <lineage>
        <taxon>Bacteria</taxon>
        <taxon>Bacillati</taxon>
        <taxon>Bacillota</taxon>
        <taxon>Clostridia</taxon>
        <taxon>Lachnospirales</taxon>
        <taxon>Lachnospiraceae</taxon>
        <taxon>Oribacterium</taxon>
    </lineage>
</organism>
<dbReference type="Proteomes" id="UP000018461">
    <property type="component" value="Unassembled WGS sequence"/>
</dbReference>
<dbReference type="AlphaFoldDB" id="G9WP33"/>
<dbReference type="EMBL" id="AFZC02000003">
    <property type="protein sequence ID" value="EHL10116.1"/>
    <property type="molecule type" value="Genomic_DNA"/>
</dbReference>
<keyword evidence="1" id="KW-0472">Membrane</keyword>
<feature type="transmembrane region" description="Helical" evidence="1">
    <location>
        <begin position="170"/>
        <end position="190"/>
    </location>
</feature>
<comment type="caution">
    <text evidence="3">The sequence shown here is derived from an EMBL/GenBank/DDBJ whole genome shotgun (WGS) entry which is preliminary data.</text>
</comment>
<reference evidence="3" key="2">
    <citation type="submission" date="2013-03" db="EMBL/GenBank/DDBJ databases">
        <title>The Genome Sequence of Oribacterium sp. ACB1.</title>
        <authorList>
            <consortium name="The Broad Institute Genomics Platform"/>
            <consortium name="The Broad Institute Genome Sequencing Center for Infectious Disease"/>
            <person name="Earl A."/>
            <person name="Ward D."/>
            <person name="Feldgarden M."/>
            <person name="Gevers D."/>
            <person name="Sizova M."/>
            <person name="Hazen A."/>
            <person name="Epstein S."/>
            <person name="Walker B."/>
            <person name="Young S."/>
            <person name="Zeng Q."/>
            <person name="Gargeya S."/>
            <person name="Fitzgerald M."/>
            <person name="Haas B."/>
            <person name="Abouelleil A."/>
            <person name="Allen A.W."/>
            <person name="Alvarado L."/>
            <person name="Arachchi H.M."/>
            <person name="Berlin A.M."/>
            <person name="Chapman S.B."/>
            <person name="Gainer-Dewar J."/>
            <person name="Goldberg J."/>
            <person name="Griggs A."/>
            <person name="Gujja S."/>
            <person name="Hansen M."/>
            <person name="Howarth C."/>
            <person name="Imamovic A."/>
            <person name="Ireland A."/>
            <person name="Larimer J."/>
            <person name="McCowan C."/>
            <person name="Murphy C."/>
            <person name="Pearson M."/>
            <person name="Poon T.W."/>
            <person name="Priest M."/>
            <person name="Roberts A."/>
            <person name="Saif S."/>
            <person name="Shea T."/>
            <person name="Sisk P."/>
            <person name="Sykes S."/>
            <person name="Wortman J."/>
            <person name="Nusbaum C."/>
            <person name="Birren B."/>
        </authorList>
    </citation>
    <scope>NUCLEOTIDE SEQUENCE [LARGE SCALE GENOMIC DNA]</scope>
    <source>
        <strain evidence="3">ACB1</strain>
    </source>
</reference>
<dbReference type="PANTHER" id="PTHR43404">
    <property type="entry name" value="LIPOPOLYSACCHARIDE CHOLINEPHOSPHOTRANSFERASE LICD"/>
    <property type="match status" value="1"/>
</dbReference>
<sequence length="273" mass="32198">MNLQEKQEKGLQILLAIDAVCKKHNIRYRLDSGTLLGAVRHKGFIPWDDDVDLCFLRAEWEKFAKVAKEELPEPYRLVLPSEYRNGKAFYDFVPRVVDCSTKRREAETEGDAFYEGKLNHLWVDCFIADTLPKSPLFARFYRFRQQMIFGLAMGHRRVVHLRKYRGISRLFVSILSKIGYLIPMPFLFSLQEKWAKADHSPGNPCSYYFSNYQPDFQYCSSKREWEEPLIEADFQGYKLPIPKGYDAILRMLYGKYEILPKEEKRVPSHEEMI</sequence>
<protein>
    <recommendedName>
        <fullName evidence="2">LicD/FKTN/FKRP nucleotidyltransferase domain-containing protein</fullName>
    </recommendedName>
</protein>
<dbReference type="RefSeq" id="WP_009534972.1">
    <property type="nucleotide sequence ID" value="NZ_KE148312.1"/>
</dbReference>
<evidence type="ECO:0000313" key="3">
    <source>
        <dbReference type="EMBL" id="EHL10116.1"/>
    </source>
</evidence>
<dbReference type="InterPro" id="IPR052942">
    <property type="entry name" value="LPS_cholinephosphotransferase"/>
</dbReference>